<evidence type="ECO:0000313" key="2">
    <source>
        <dbReference type="EMBL" id="GJS91719.1"/>
    </source>
</evidence>
<feature type="non-terminal residue" evidence="2">
    <location>
        <position position="1"/>
    </location>
</feature>
<feature type="region of interest" description="Disordered" evidence="1">
    <location>
        <begin position="1"/>
        <end position="31"/>
    </location>
</feature>
<feature type="compositionally biased region" description="Polar residues" evidence="1">
    <location>
        <begin position="1"/>
        <end position="15"/>
    </location>
</feature>
<reference evidence="2" key="2">
    <citation type="submission" date="2022-01" db="EMBL/GenBank/DDBJ databases">
        <authorList>
            <person name="Yamashiro T."/>
            <person name="Shiraishi A."/>
            <person name="Satake H."/>
            <person name="Nakayama K."/>
        </authorList>
    </citation>
    <scope>NUCLEOTIDE SEQUENCE</scope>
</reference>
<feature type="compositionally biased region" description="Basic and acidic residues" evidence="1">
    <location>
        <begin position="16"/>
        <end position="26"/>
    </location>
</feature>
<reference evidence="2" key="1">
    <citation type="journal article" date="2022" name="Int. J. Mol. Sci.">
        <title>Draft Genome of Tanacetum Coccineum: Genomic Comparison of Closely Related Tanacetum-Family Plants.</title>
        <authorList>
            <person name="Yamashiro T."/>
            <person name="Shiraishi A."/>
            <person name="Nakayama K."/>
            <person name="Satake H."/>
        </authorList>
    </citation>
    <scope>NUCLEOTIDE SEQUENCE</scope>
</reference>
<sequence>ETITSVPNIETTASKTSKDSFEEPKPVRPSALLIEEWESDSDDDYEIRPLIEQNKPSRVPVNTANQNARYVNTVTSRPTVNGVKPSSNVFHKSYSPVRRTFNQRAAPKNSVLKEKVNTDKVNNVTTDGPKAVVSADQGHGENVVKSSACWIWRPTGIVIDHIFKDSGSYMLKRFNYVDLQGRLKSAMAWVKQKDDEIFISQDKYVADILKKFDFVTVKTTSNLMEPNKALLKDEDVEDVDFHLYRSMIGLFMYLTASRPDIMFVVCTCARFQVTPKVSHLHAMKRIFRYLLKGQPKLGLWHHFIRDSYEKRLIQVIRIYTDHNVVDLLIKAFDVSSIRDKFGNKTCSYKVNTARQSRMDVRTCNIKQKCVKSQIPKRGWDNKIPQSGGPPEKVGDEAVHKELGDRMERAATTASSL</sequence>
<evidence type="ECO:0000256" key="1">
    <source>
        <dbReference type="SAM" id="MobiDB-lite"/>
    </source>
</evidence>
<evidence type="ECO:0008006" key="4">
    <source>
        <dbReference type="Google" id="ProtNLM"/>
    </source>
</evidence>
<comment type="caution">
    <text evidence="2">The sequence shown here is derived from an EMBL/GenBank/DDBJ whole genome shotgun (WGS) entry which is preliminary data.</text>
</comment>
<organism evidence="2 3">
    <name type="scientific">Tanacetum coccineum</name>
    <dbReference type="NCBI Taxonomy" id="301880"/>
    <lineage>
        <taxon>Eukaryota</taxon>
        <taxon>Viridiplantae</taxon>
        <taxon>Streptophyta</taxon>
        <taxon>Embryophyta</taxon>
        <taxon>Tracheophyta</taxon>
        <taxon>Spermatophyta</taxon>
        <taxon>Magnoliopsida</taxon>
        <taxon>eudicotyledons</taxon>
        <taxon>Gunneridae</taxon>
        <taxon>Pentapetalae</taxon>
        <taxon>asterids</taxon>
        <taxon>campanulids</taxon>
        <taxon>Asterales</taxon>
        <taxon>Asteraceae</taxon>
        <taxon>Asteroideae</taxon>
        <taxon>Anthemideae</taxon>
        <taxon>Anthemidinae</taxon>
        <taxon>Tanacetum</taxon>
    </lineage>
</organism>
<keyword evidence="3" id="KW-1185">Reference proteome</keyword>
<protein>
    <recommendedName>
        <fullName evidence="4">Reverse transcriptase Ty1/copia-type domain-containing protein</fullName>
    </recommendedName>
</protein>
<proteinExistence type="predicted"/>
<dbReference type="Proteomes" id="UP001151760">
    <property type="component" value="Unassembled WGS sequence"/>
</dbReference>
<accession>A0ABQ4ZN99</accession>
<gene>
    <name evidence="2" type="ORF">Tco_0774355</name>
</gene>
<dbReference type="EMBL" id="BQNB010011528">
    <property type="protein sequence ID" value="GJS91719.1"/>
    <property type="molecule type" value="Genomic_DNA"/>
</dbReference>
<name>A0ABQ4ZN99_9ASTR</name>
<dbReference type="PANTHER" id="PTHR11439:SF495">
    <property type="entry name" value="REVERSE TRANSCRIPTASE, RNA-DEPENDENT DNA POLYMERASE-RELATED"/>
    <property type="match status" value="1"/>
</dbReference>
<evidence type="ECO:0000313" key="3">
    <source>
        <dbReference type="Proteomes" id="UP001151760"/>
    </source>
</evidence>
<dbReference type="PANTHER" id="PTHR11439">
    <property type="entry name" value="GAG-POL-RELATED RETROTRANSPOSON"/>
    <property type="match status" value="1"/>
</dbReference>